<protein>
    <submittedName>
        <fullName evidence="1">Asparaginase</fullName>
    </submittedName>
</protein>
<accession>A0A8T7LZQ0</accession>
<evidence type="ECO:0000313" key="4">
    <source>
        <dbReference type="Proteomes" id="UP001431572"/>
    </source>
</evidence>
<dbReference type="Pfam" id="PF06089">
    <property type="entry name" value="Asparaginase_II"/>
    <property type="match status" value="1"/>
</dbReference>
<reference evidence="2" key="2">
    <citation type="journal article" date="2024" name="Nature">
        <title>Anoxygenic phototroph of the Chloroflexota uses a type I reaction centre.</title>
        <authorList>
            <person name="Tsuji J.M."/>
            <person name="Shaw N.A."/>
            <person name="Nagashima S."/>
            <person name="Venkiteswaran J.J."/>
            <person name="Schiff S.L."/>
            <person name="Watanabe T."/>
            <person name="Fukui M."/>
            <person name="Hanada S."/>
            <person name="Tank M."/>
            <person name="Neufeld J.D."/>
        </authorList>
    </citation>
    <scope>NUCLEOTIDE SEQUENCE</scope>
    <source>
        <strain evidence="2">L227-S17</strain>
    </source>
</reference>
<sequence length="342" mass="36965">MNLLANVMRGNIMESRHYGFIALADSSGRVLLSSGAPTDDFISFLRSSAKPLQAIPLIESGAADRYGLTDKELALACASHNGEPEHVETALGILRKAGLEPEYLRCGSDYPLYEAARDALLIQGIAPAPLFNNCSGKHAGMLLVCKHMGWELETYTEPDHPLQREIMGVVTEFSGLDAANIATGIDGCSVVCFGMSTARMATAFARLADAAYWEKQNKPQRAIAVRRIAAAMQAHSFMVGGTARSDTDLMNSAGSSKIFSKIGAEAVWCAGFPEHGIGLAFKIADGASRVHPAIMARILRQAHLLPEADIQKFEEVQLKPITNKRGTVVGEYLPMFNLQEWA</sequence>
<dbReference type="PANTHER" id="PTHR42110:SF1">
    <property type="entry name" value="L-ASPARAGINASE, PUTATIVE (AFU_ORTHOLOGUE AFUA_3G11890)-RELATED"/>
    <property type="match status" value="1"/>
</dbReference>
<organism evidence="1 3">
    <name type="scientific">Candidatus Chlorohelix allophototropha</name>
    <dbReference type="NCBI Taxonomy" id="3003348"/>
    <lineage>
        <taxon>Bacteria</taxon>
        <taxon>Bacillati</taxon>
        <taxon>Chloroflexota</taxon>
        <taxon>Chloroflexia</taxon>
        <taxon>Candidatus Chloroheliales</taxon>
        <taxon>Candidatus Chloroheliaceae</taxon>
        <taxon>Candidatus Chlorohelix</taxon>
    </lineage>
</organism>
<dbReference type="EMBL" id="CP128399">
    <property type="protein sequence ID" value="WJW65963.1"/>
    <property type="molecule type" value="Genomic_DNA"/>
</dbReference>
<dbReference type="RefSeq" id="WP_341467849.1">
    <property type="nucleotide sequence ID" value="NZ_CP128399.1"/>
</dbReference>
<gene>
    <name evidence="1" type="ORF">HXX08_11995</name>
    <name evidence="2" type="ORF">OZ401_001743</name>
</gene>
<keyword evidence="4" id="KW-1185">Reference proteome</keyword>
<name>A0A8T7LZQ0_9CHLR</name>
<dbReference type="Proteomes" id="UP000521676">
    <property type="component" value="Unassembled WGS sequence"/>
</dbReference>
<evidence type="ECO:0000313" key="2">
    <source>
        <dbReference type="EMBL" id="WJW65963.1"/>
    </source>
</evidence>
<evidence type="ECO:0000313" key="1">
    <source>
        <dbReference type="EMBL" id="NWJ46593.1"/>
    </source>
</evidence>
<dbReference type="InterPro" id="IPR010349">
    <property type="entry name" value="Asparaginase_II"/>
</dbReference>
<dbReference type="AlphaFoldDB" id="A0A8T7LZQ0"/>
<evidence type="ECO:0000313" key="3">
    <source>
        <dbReference type="Proteomes" id="UP000521676"/>
    </source>
</evidence>
<dbReference type="Proteomes" id="UP001431572">
    <property type="component" value="Chromosome 1"/>
</dbReference>
<dbReference type="EMBL" id="JACATZ010000001">
    <property type="protein sequence ID" value="NWJ46593.1"/>
    <property type="molecule type" value="Genomic_DNA"/>
</dbReference>
<dbReference type="PANTHER" id="PTHR42110">
    <property type="entry name" value="L-ASPARAGINASE, PUTATIVE (AFU_ORTHOLOGUE AFUA_3G11890)-RELATED"/>
    <property type="match status" value="1"/>
</dbReference>
<proteinExistence type="predicted"/>
<reference evidence="1 3" key="1">
    <citation type="submission" date="2020-06" db="EMBL/GenBank/DDBJ databases">
        <title>Anoxygenic phototrophic Chloroflexota member uses a Type I reaction center.</title>
        <authorList>
            <person name="Tsuji J.M."/>
            <person name="Shaw N.A."/>
            <person name="Nagashima S."/>
            <person name="Venkiteswaran J."/>
            <person name="Schiff S.L."/>
            <person name="Hanada S."/>
            <person name="Tank M."/>
            <person name="Neufeld J.D."/>
        </authorList>
    </citation>
    <scope>NUCLEOTIDE SEQUENCE [LARGE SCALE GENOMIC DNA]</scope>
    <source>
        <strain evidence="1">L227-S17</strain>
    </source>
</reference>